<evidence type="ECO:0000256" key="1">
    <source>
        <dbReference type="SAM" id="MobiDB-lite"/>
    </source>
</evidence>
<dbReference type="EMBL" id="CAXAMM010009247">
    <property type="protein sequence ID" value="CAK9019841.1"/>
    <property type="molecule type" value="Genomic_DNA"/>
</dbReference>
<sequence>MVEVVQDLLDYVTYAGGVGRRRADAVIGLGSGTVKPGAHDCALVAKDRTDHAPQMVPLRDLVFDEVLDKQFDDKVYGLQMLELSYRGERLMNELAQKFHQVNRLVEHDPLWRSKHLPSLLQKMCEGLRHVQLLISKELQEVWKIAFPPIFYPSDTDILPDALPGGWLDLEDLFLTVHLLLRYLSEMMNLAGDLVREVPGARTMSRRQIRDAPVAPEVFLVVQGTADKAPWLGISVVEKEPGSDGTSEGESPLRKALAILNEVLMDQVQDLLSDLHRATYRAFIRVVAAYGRWKKTCKSAREKRQAEEHAKKLAERKMRSSRNSVMGEEVGQSAASTQGHCRQYSLMFSWELT</sequence>
<keyword evidence="2" id="KW-0489">Methyltransferase</keyword>
<organism evidence="2 3">
    <name type="scientific">Durusdinium trenchii</name>
    <dbReference type="NCBI Taxonomy" id="1381693"/>
    <lineage>
        <taxon>Eukaryota</taxon>
        <taxon>Sar</taxon>
        <taxon>Alveolata</taxon>
        <taxon>Dinophyceae</taxon>
        <taxon>Suessiales</taxon>
        <taxon>Symbiodiniaceae</taxon>
        <taxon>Durusdinium</taxon>
    </lineage>
</organism>
<gene>
    <name evidence="2" type="ORF">SCF082_LOCUS14683</name>
</gene>
<feature type="compositionally biased region" description="Basic and acidic residues" evidence="1">
    <location>
        <begin position="300"/>
        <end position="317"/>
    </location>
</feature>
<keyword evidence="3" id="KW-1185">Reference proteome</keyword>
<evidence type="ECO:0000313" key="3">
    <source>
        <dbReference type="Proteomes" id="UP001642464"/>
    </source>
</evidence>
<dbReference type="Proteomes" id="UP001642464">
    <property type="component" value="Unassembled WGS sequence"/>
</dbReference>
<dbReference type="GO" id="GO:0032259">
    <property type="term" value="P:methylation"/>
    <property type="evidence" value="ECO:0007669"/>
    <property type="project" value="UniProtKB-KW"/>
</dbReference>
<protein>
    <submittedName>
        <fullName evidence="2">Methyltransferase Mb3374</fullName>
    </submittedName>
</protein>
<keyword evidence="2" id="KW-0808">Transferase</keyword>
<comment type="caution">
    <text evidence="2">The sequence shown here is derived from an EMBL/GenBank/DDBJ whole genome shotgun (WGS) entry which is preliminary data.</text>
</comment>
<proteinExistence type="predicted"/>
<evidence type="ECO:0000313" key="2">
    <source>
        <dbReference type="EMBL" id="CAK9019841.1"/>
    </source>
</evidence>
<accession>A0ABP0JZB2</accession>
<feature type="region of interest" description="Disordered" evidence="1">
    <location>
        <begin position="300"/>
        <end position="333"/>
    </location>
</feature>
<reference evidence="2 3" key="1">
    <citation type="submission" date="2024-02" db="EMBL/GenBank/DDBJ databases">
        <authorList>
            <person name="Chen Y."/>
            <person name="Shah S."/>
            <person name="Dougan E. K."/>
            <person name="Thang M."/>
            <person name="Chan C."/>
        </authorList>
    </citation>
    <scope>NUCLEOTIDE SEQUENCE [LARGE SCALE GENOMIC DNA]</scope>
</reference>
<name>A0ABP0JZB2_9DINO</name>
<dbReference type="GO" id="GO:0008168">
    <property type="term" value="F:methyltransferase activity"/>
    <property type="evidence" value="ECO:0007669"/>
    <property type="project" value="UniProtKB-KW"/>
</dbReference>